<gene>
    <name evidence="2" type="ORF">Q5934_27090</name>
</gene>
<dbReference type="RefSeq" id="WP_304571738.1">
    <property type="nucleotide sequence ID" value="NZ_JAUPXB010000006.1"/>
</dbReference>
<reference evidence="2" key="1">
    <citation type="submission" date="2023-07" db="EMBL/GenBank/DDBJ databases">
        <title>Isolates cultured from stool samples of acute diarrhea patients.</title>
        <authorList>
            <person name="Jiang S."/>
        </authorList>
    </citation>
    <scope>NUCLEOTIDE SEQUENCE</scope>
    <source>
        <strain evidence="2">L4424</strain>
    </source>
</reference>
<accession>A0AAW7ZZF1</accession>
<dbReference type="Proteomes" id="UP001176432">
    <property type="component" value="Unassembled WGS sequence"/>
</dbReference>
<evidence type="ECO:0000256" key="1">
    <source>
        <dbReference type="SAM" id="MobiDB-lite"/>
    </source>
</evidence>
<proteinExistence type="predicted"/>
<comment type="caution">
    <text evidence="2">The sequence shown here is derived from an EMBL/GenBank/DDBJ whole genome shotgun (WGS) entry which is preliminary data.</text>
</comment>
<dbReference type="EMBL" id="JAUPXB010000006">
    <property type="protein sequence ID" value="MDO7925102.1"/>
    <property type="molecule type" value="Genomic_DNA"/>
</dbReference>
<feature type="compositionally biased region" description="Polar residues" evidence="1">
    <location>
        <begin position="40"/>
        <end position="62"/>
    </location>
</feature>
<name>A0AAW7ZZF1_ENTAS</name>
<sequence>MMISYQELVRTFPIPENQANEKSAGIGINRPVQPGDDSASPDSEVNNKSTGTGIIQPTQPNADQNQAFADKLTSSFKSAVEDQKMKLEITMVDGKGGRKEFSTQNGGRITLPMAY</sequence>
<organism evidence="2 3">
    <name type="scientific">Enterobacter asburiae</name>
    <dbReference type="NCBI Taxonomy" id="61645"/>
    <lineage>
        <taxon>Bacteria</taxon>
        <taxon>Pseudomonadati</taxon>
        <taxon>Pseudomonadota</taxon>
        <taxon>Gammaproteobacteria</taxon>
        <taxon>Enterobacterales</taxon>
        <taxon>Enterobacteriaceae</taxon>
        <taxon>Enterobacter</taxon>
        <taxon>Enterobacter cloacae complex</taxon>
    </lineage>
</organism>
<evidence type="ECO:0000313" key="2">
    <source>
        <dbReference type="EMBL" id="MDO7925102.1"/>
    </source>
</evidence>
<feature type="region of interest" description="Disordered" evidence="1">
    <location>
        <begin position="20"/>
        <end position="62"/>
    </location>
</feature>
<evidence type="ECO:0000313" key="3">
    <source>
        <dbReference type="Proteomes" id="UP001176432"/>
    </source>
</evidence>
<protein>
    <submittedName>
        <fullName evidence="2">Uncharacterized protein</fullName>
    </submittedName>
</protein>
<dbReference type="AlphaFoldDB" id="A0AAW7ZZF1"/>